<sequence length="523" mass="57053">MIYTKIIIPLAYIAATNAYNIKFDVLGFGPISEDQEMDVEAQILEQYYKHEAGQRAQKVQERFQIDWNGIDVDRVVGEMKYDIPGRVGRERCFNIIPPIFTQSTPEVTTRDRYRANNLMAADDEYFPPEFLLNPIQRSGDPPDWDEASQLGLAASPKLPEVDITGITILSRLDPDAWETLGPAGPPPLAIALYSKRDCLSKGHTHNPEAVIRYFEGEGTQFVSMDKLSPNTGAIQAQSWEELDPDSDWWSAAIGGVPIPPKARDTQGGSSPLALGRAASMGPDTTAVDNGLGEEISSTRTDAGDVYLSAKGNGPPRYVRGVVETSLKGGLGGYMAADVLDSMQAMKQNWPEIEDYGYGGSNRMNPRVKATGLEYLDADWATGVGADPDAGTSLSPEVDTDGYETVDAGRSKPKDKAYEPTLYNPLRDPLPKEKLRTAPQLVSEGESSEESIPPPLLRPLSSEENKIPQVQDILELSAQSNTGPVLSPDFEGLGLSPEQENADAIGPWSDTSDEDFVNELDELE</sequence>
<gene>
    <name evidence="2" type="ORF">TWF506_001915</name>
</gene>
<protein>
    <submittedName>
        <fullName evidence="2">Uncharacterized protein</fullName>
    </submittedName>
</protein>
<evidence type="ECO:0000256" key="1">
    <source>
        <dbReference type="SAM" id="MobiDB-lite"/>
    </source>
</evidence>
<reference evidence="2 3" key="1">
    <citation type="submission" date="2019-10" db="EMBL/GenBank/DDBJ databases">
        <authorList>
            <person name="Palmer J.M."/>
        </authorList>
    </citation>
    <scope>NUCLEOTIDE SEQUENCE [LARGE SCALE GENOMIC DNA]</scope>
    <source>
        <strain evidence="2 3">TWF506</strain>
    </source>
</reference>
<feature type="compositionally biased region" description="Basic and acidic residues" evidence="1">
    <location>
        <begin position="406"/>
        <end position="417"/>
    </location>
</feature>
<comment type="caution">
    <text evidence="2">The sequence shown here is derived from an EMBL/GenBank/DDBJ whole genome shotgun (WGS) entry which is preliminary data.</text>
</comment>
<dbReference type="EMBL" id="JAVHJM010000001">
    <property type="protein sequence ID" value="KAK6521711.1"/>
    <property type="molecule type" value="Genomic_DNA"/>
</dbReference>
<accession>A0AAN8P3M7</accession>
<feature type="compositionally biased region" description="Acidic residues" evidence="1">
    <location>
        <begin position="510"/>
        <end position="523"/>
    </location>
</feature>
<evidence type="ECO:0000313" key="2">
    <source>
        <dbReference type="EMBL" id="KAK6521711.1"/>
    </source>
</evidence>
<dbReference type="AlphaFoldDB" id="A0AAN8P3M7"/>
<dbReference type="Proteomes" id="UP001307849">
    <property type="component" value="Unassembled WGS sequence"/>
</dbReference>
<organism evidence="2 3">
    <name type="scientific">Arthrobotrys conoides</name>
    <dbReference type="NCBI Taxonomy" id="74498"/>
    <lineage>
        <taxon>Eukaryota</taxon>
        <taxon>Fungi</taxon>
        <taxon>Dikarya</taxon>
        <taxon>Ascomycota</taxon>
        <taxon>Pezizomycotina</taxon>
        <taxon>Orbiliomycetes</taxon>
        <taxon>Orbiliales</taxon>
        <taxon>Orbiliaceae</taxon>
        <taxon>Arthrobotrys</taxon>
    </lineage>
</organism>
<proteinExistence type="predicted"/>
<feature type="region of interest" description="Disordered" evidence="1">
    <location>
        <begin position="386"/>
        <end position="523"/>
    </location>
</feature>
<name>A0AAN8P3M7_9PEZI</name>
<evidence type="ECO:0000313" key="3">
    <source>
        <dbReference type="Proteomes" id="UP001307849"/>
    </source>
</evidence>
<keyword evidence="3" id="KW-1185">Reference proteome</keyword>